<comment type="subunit">
    <text evidence="1">Homodimer.</text>
</comment>
<gene>
    <name evidence="3" type="ORF">ACFOOI_12850</name>
</gene>
<protein>
    <submittedName>
        <fullName evidence="3">Dabb family protein</fullName>
    </submittedName>
</protein>
<evidence type="ECO:0000259" key="2">
    <source>
        <dbReference type="PROSITE" id="PS51502"/>
    </source>
</evidence>
<dbReference type="PROSITE" id="PS51502">
    <property type="entry name" value="S_R_A_B_BARREL"/>
    <property type="match status" value="1"/>
</dbReference>
<accession>A0ABV7YZZ9</accession>
<dbReference type="PANTHER" id="PTHR33178">
    <property type="match status" value="1"/>
</dbReference>
<comment type="caution">
    <text evidence="3">The sequence shown here is derived from an EMBL/GenBank/DDBJ whole genome shotgun (WGS) entry which is preliminary data.</text>
</comment>
<dbReference type="Gene3D" id="3.30.70.100">
    <property type="match status" value="1"/>
</dbReference>
<dbReference type="Pfam" id="PF07876">
    <property type="entry name" value="Dabb"/>
    <property type="match status" value="1"/>
</dbReference>
<evidence type="ECO:0000313" key="3">
    <source>
        <dbReference type="EMBL" id="MFC3811543.1"/>
    </source>
</evidence>
<dbReference type="InterPro" id="IPR044662">
    <property type="entry name" value="HS1/DABB1-like"/>
</dbReference>
<dbReference type="Proteomes" id="UP001595616">
    <property type="component" value="Unassembled WGS sequence"/>
</dbReference>
<organism evidence="3 4">
    <name type="scientific">Lacihabitans lacunae</name>
    <dbReference type="NCBI Taxonomy" id="1028214"/>
    <lineage>
        <taxon>Bacteria</taxon>
        <taxon>Pseudomonadati</taxon>
        <taxon>Bacteroidota</taxon>
        <taxon>Cytophagia</taxon>
        <taxon>Cytophagales</taxon>
        <taxon>Leadbetterellaceae</taxon>
        <taxon>Lacihabitans</taxon>
    </lineage>
</organism>
<dbReference type="InterPro" id="IPR011008">
    <property type="entry name" value="Dimeric_a/b-barrel"/>
</dbReference>
<dbReference type="InterPro" id="IPR013097">
    <property type="entry name" value="Dabb"/>
</dbReference>
<dbReference type="RefSeq" id="WP_379840221.1">
    <property type="nucleotide sequence ID" value="NZ_JBHRYQ010000001.1"/>
</dbReference>
<sequence>MAISTLETSAQKKELRHVVMFKFKDSSTPADIKSVEDAFRALPTKIKQIKGYEWGTNNSPEGLDQGFTHVFFLTFRSEEDRAIYLPHPDHKAFGALLGPHLDKVMVLDYWAKK</sequence>
<feature type="domain" description="Stress-response A/B barrel" evidence="2">
    <location>
        <begin position="15"/>
        <end position="109"/>
    </location>
</feature>
<keyword evidence="4" id="KW-1185">Reference proteome</keyword>
<reference evidence="4" key="1">
    <citation type="journal article" date="2019" name="Int. J. Syst. Evol. Microbiol.">
        <title>The Global Catalogue of Microorganisms (GCM) 10K type strain sequencing project: providing services to taxonomists for standard genome sequencing and annotation.</title>
        <authorList>
            <consortium name="The Broad Institute Genomics Platform"/>
            <consortium name="The Broad Institute Genome Sequencing Center for Infectious Disease"/>
            <person name="Wu L."/>
            <person name="Ma J."/>
        </authorList>
    </citation>
    <scope>NUCLEOTIDE SEQUENCE [LARGE SCALE GENOMIC DNA]</scope>
    <source>
        <strain evidence="4">CECT 7956</strain>
    </source>
</reference>
<dbReference type="EMBL" id="JBHRYQ010000001">
    <property type="protein sequence ID" value="MFC3811543.1"/>
    <property type="molecule type" value="Genomic_DNA"/>
</dbReference>
<evidence type="ECO:0000256" key="1">
    <source>
        <dbReference type="ARBA" id="ARBA00011738"/>
    </source>
</evidence>
<proteinExistence type="predicted"/>
<name>A0ABV7YZZ9_9BACT</name>
<dbReference type="SMART" id="SM00886">
    <property type="entry name" value="Dabb"/>
    <property type="match status" value="1"/>
</dbReference>
<dbReference type="SUPFAM" id="SSF54909">
    <property type="entry name" value="Dimeric alpha+beta barrel"/>
    <property type="match status" value="1"/>
</dbReference>
<evidence type="ECO:0000313" key="4">
    <source>
        <dbReference type="Proteomes" id="UP001595616"/>
    </source>
</evidence>
<dbReference type="PANTHER" id="PTHR33178:SF10">
    <property type="entry name" value="STRESS-RESPONSE A_B BARREL DOMAIN-CONTAINING PROTEIN"/>
    <property type="match status" value="1"/>
</dbReference>